<dbReference type="Proteomes" id="UP001320460">
    <property type="component" value="Chromosome"/>
</dbReference>
<reference evidence="1 2" key="1">
    <citation type="submission" date="2021-12" db="EMBL/GenBank/DDBJ databases">
        <title>Complete genome sequence of Phytobacter diazotrophicus TA9734.</title>
        <authorList>
            <person name="Kubota H."/>
            <person name="Nakayama Y."/>
            <person name="Ariyoshi T."/>
        </authorList>
    </citation>
    <scope>NUCLEOTIDE SEQUENCE [LARGE SCALE GENOMIC DNA]</scope>
    <source>
        <strain evidence="1 2">TA9734</strain>
    </source>
</reference>
<gene>
    <name evidence="1" type="ORF">PDTA9734_24180</name>
</gene>
<name>A0ABN6LP40_9ENTR</name>
<protein>
    <submittedName>
        <fullName evidence="1">Uncharacterized protein</fullName>
    </submittedName>
</protein>
<keyword evidence="2" id="KW-1185">Reference proteome</keyword>
<organism evidence="1 2">
    <name type="scientific">Phytobacter diazotrophicus</name>
    <dbReference type="NCBI Taxonomy" id="395631"/>
    <lineage>
        <taxon>Bacteria</taxon>
        <taxon>Pseudomonadati</taxon>
        <taxon>Pseudomonadota</taxon>
        <taxon>Gammaproteobacteria</taxon>
        <taxon>Enterobacterales</taxon>
        <taxon>Enterobacteriaceae</taxon>
        <taxon>Phytobacter</taxon>
    </lineage>
</organism>
<sequence length="74" mass="8419">MNIDFQDKGAVATISITSSVFEFRRHNRVVDTVLFRESGVIHTRSGFFRMKTVISGPSNRMLRAYKVALQEAAR</sequence>
<accession>A0ABN6LP40</accession>
<evidence type="ECO:0000313" key="2">
    <source>
        <dbReference type="Proteomes" id="UP001320460"/>
    </source>
</evidence>
<dbReference type="EMBL" id="AP025334">
    <property type="protein sequence ID" value="BDD50931.1"/>
    <property type="molecule type" value="Genomic_DNA"/>
</dbReference>
<evidence type="ECO:0000313" key="1">
    <source>
        <dbReference type="EMBL" id="BDD50931.1"/>
    </source>
</evidence>
<proteinExistence type="predicted"/>
<dbReference type="RefSeq" id="WP_125124565.1">
    <property type="nucleotide sequence ID" value="NZ_AP025334.1"/>
</dbReference>